<proteinExistence type="predicted"/>
<dbReference type="SUPFAM" id="SSF50630">
    <property type="entry name" value="Acid proteases"/>
    <property type="match status" value="1"/>
</dbReference>
<dbReference type="Gene3D" id="3.10.450.50">
    <property type="match status" value="1"/>
</dbReference>
<dbReference type="EMBL" id="BARW01029561">
    <property type="protein sequence ID" value="GAJ10821.1"/>
    <property type="molecule type" value="Genomic_DNA"/>
</dbReference>
<name>X1VBH4_9ZZZZ</name>
<evidence type="ECO:0008006" key="2">
    <source>
        <dbReference type="Google" id="ProtNLM"/>
    </source>
</evidence>
<dbReference type="SUPFAM" id="SSF103642">
    <property type="entry name" value="Sec-C motif"/>
    <property type="match status" value="1"/>
</dbReference>
<evidence type="ECO:0000313" key="1">
    <source>
        <dbReference type="EMBL" id="GAJ10821.1"/>
    </source>
</evidence>
<dbReference type="Pfam" id="PF13975">
    <property type="entry name" value="gag-asp_proteas"/>
    <property type="match status" value="1"/>
</dbReference>
<organism evidence="1">
    <name type="scientific">marine sediment metagenome</name>
    <dbReference type="NCBI Taxonomy" id="412755"/>
    <lineage>
        <taxon>unclassified sequences</taxon>
        <taxon>metagenomes</taxon>
        <taxon>ecological metagenomes</taxon>
    </lineage>
</organism>
<dbReference type="AlphaFoldDB" id="X1VBH4"/>
<dbReference type="Pfam" id="PF02810">
    <property type="entry name" value="SEC-C"/>
    <property type="match status" value="1"/>
</dbReference>
<dbReference type="PANTHER" id="PTHR33747">
    <property type="entry name" value="UPF0225 PROTEIN SCO1677"/>
    <property type="match status" value="1"/>
</dbReference>
<dbReference type="PANTHER" id="PTHR33747:SF1">
    <property type="entry name" value="ADENYLATE CYCLASE-ASSOCIATED CAP C-TERMINAL DOMAIN-CONTAINING PROTEIN"/>
    <property type="match status" value="1"/>
</dbReference>
<sequence length="158" mass="17128">MPPSPQDIGARKFVAIWDTGATGTVISQRVIDECGLKPIGMEKVNTASQKGILTTAYFTSIFLPNKIIIPQLRVIRGTIAGGADVLIGMDIISLGDFAVTNREDKTVFSFRIPSVETVDYVKQEQAQVPQISSPPRKIGRNEPCPCGSGKKYKKCCGK</sequence>
<comment type="caution">
    <text evidence="1">The sequence shown here is derived from an EMBL/GenBank/DDBJ whole genome shotgun (WGS) entry which is preliminary data.</text>
</comment>
<gene>
    <name evidence="1" type="ORF">S12H4_47474</name>
</gene>
<reference evidence="1" key="1">
    <citation type="journal article" date="2014" name="Front. Microbiol.">
        <title>High frequency of phylogenetically diverse reductive dehalogenase-homologous genes in deep subseafloor sedimentary metagenomes.</title>
        <authorList>
            <person name="Kawai M."/>
            <person name="Futagami T."/>
            <person name="Toyoda A."/>
            <person name="Takaki Y."/>
            <person name="Nishi S."/>
            <person name="Hori S."/>
            <person name="Arai W."/>
            <person name="Tsubouchi T."/>
            <person name="Morono Y."/>
            <person name="Uchiyama I."/>
            <person name="Ito T."/>
            <person name="Fujiyama A."/>
            <person name="Inagaki F."/>
            <person name="Takami H."/>
        </authorList>
    </citation>
    <scope>NUCLEOTIDE SEQUENCE</scope>
    <source>
        <strain evidence="1">Expedition CK06-06</strain>
    </source>
</reference>
<dbReference type="InterPro" id="IPR021109">
    <property type="entry name" value="Peptidase_aspartic_dom_sf"/>
</dbReference>
<dbReference type="InterPro" id="IPR004027">
    <property type="entry name" value="SEC_C_motif"/>
</dbReference>
<accession>X1VBH4</accession>
<protein>
    <recommendedName>
        <fullName evidence="2">Peptidase A2 domain-containing protein</fullName>
    </recommendedName>
</protein>